<dbReference type="Proteomes" id="UP000032266">
    <property type="component" value="Chromosome"/>
</dbReference>
<dbReference type="Gene3D" id="3.40.50.80">
    <property type="entry name" value="Nucleotide-binding domain of ferredoxin-NADP reductase (FNR) module"/>
    <property type="match status" value="1"/>
</dbReference>
<organism evidence="1 2">
    <name type="scientific">Gynuella sunshinyii YC6258</name>
    <dbReference type="NCBI Taxonomy" id="1445510"/>
    <lineage>
        <taxon>Bacteria</taxon>
        <taxon>Pseudomonadati</taxon>
        <taxon>Pseudomonadota</taxon>
        <taxon>Gammaproteobacteria</taxon>
        <taxon>Oceanospirillales</taxon>
        <taxon>Saccharospirillaceae</taxon>
        <taxon>Gynuella</taxon>
    </lineage>
</organism>
<dbReference type="InterPro" id="IPR039261">
    <property type="entry name" value="FNR_nucleotide-bd"/>
</dbReference>
<accession>A0A0C5VEI0</accession>
<gene>
    <name evidence="1" type="ORF">YC6258_00566</name>
</gene>
<dbReference type="HOGENOM" id="CLU_2569063_0_0_6"/>
<proteinExistence type="predicted"/>
<sequence>MQQQYPEVEQIHRRASGAIIVDCLYQNDLHTYLADQRLTNLSTAFSRLEPSHYVQDKLMADCQRLQSLVQKGAQILVRGGK</sequence>
<name>A0A0C5VEI0_9GAMM</name>
<dbReference type="AlphaFoldDB" id="A0A0C5VEI0"/>
<dbReference type="EMBL" id="CP007142">
    <property type="protein sequence ID" value="AJQ92616.1"/>
    <property type="molecule type" value="Genomic_DNA"/>
</dbReference>
<evidence type="ECO:0000313" key="1">
    <source>
        <dbReference type="EMBL" id="AJQ92616.1"/>
    </source>
</evidence>
<dbReference type="STRING" id="1445510.YC6258_00566"/>
<dbReference type="RefSeq" id="WP_044615638.1">
    <property type="nucleotide sequence ID" value="NZ_CP007142.1"/>
</dbReference>
<reference evidence="1 2" key="1">
    <citation type="submission" date="2014-01" db="EMBL/GenBank/DDBJ databases">
        <title>Full genme sequencing of cellulolytic bacterium Gynuella sunshinyii YC6258T gen. nov., sp. nov.</title>
        <authorList>
            <person name="Khan H."/>
            <person name="Chung E.J."/>
            <person name="Chung Y.R."/>
        </authorList>
    </citation>
    <scope>NUCLEOTIDE SEQUENCE [LARGE SCALE GENOMIC DNA]</scope>
    <source>
        <strain evidence="1 2">YC6258</strain>
    </source>
</reference>
<dbReference type="KEGG" id="gsn:YC6258_00566"/>
<dbReference type="OrthoDB" id="9816402at2"/>
<evidence type="ECO:0000313" key="2">
    <source>
        <dbReference type="Proteomes" id="UP000032266"/>
    </source>
</evidence>
<protein>
    <submittedName>
        <fullName evidence="1">Sulfite reductase, alpha subunit (Flavoprotein)</fullName>
    </submittedName>
</protein>
<keyword evidence="2" id="KW-1185">Reference proteome</keyword>